<dbReference type="FunFam" id="2.40.50.140:FF:000004">
    <property type="entry name" value="Elongation factor P"/>
    <property type="match status" value="1"/>
</dbReference>
<comment type="caution">
    <text evidence="13">The sequence shown here is derived from an EMBL/GenBank/DDBJ whole genome shotgun (WGS) entry which is preliminary data.</text>
</comment>
<dbReference type="InterPro" id="IPR001059">
    <property type="entry name" value="Transl_elong_P/YeiP_cen"/>
</dbReference>
<dbReference type="Gene3D" id="2.30.30.30">
    <property type="match status" value="1"/>
</dbReference>
<dbReference type="Pfam" id="PF01132">
    <property type="entry name" value="EFP"/>
    <property type="match status" value="1"/>
</dbReference>
<dbReference type="NCBIfam" id="TIGR00038">
    <property type="entry name" value="efp"/>
    <property type="match status" value="1"/>
</dbReference>
<feature type="domain" description="Translation elongation factor P/YeiP central" evidence="12">
    <location>
        <begin position="67"/>
        <end position="121"/>
    </location>
</feature>
<evidence type="ECO:0000256" key="9">
    <source>
        <dbReference type="NCBIfam" id="TIGR00038"/>
    </source>
</evidence>
<dbReference type="InterPro" id="IPR014722">
    <property type="entry name" value="Rib_uL2_dom2"/>
</dbReference>
<dbReference type="SUPFAM" id="SSF50249">
    <property type="entry name" value="Nucleic acid-binding proteins"/>
    <property type="match status" value="2"/>
</dbReference>
<dbReference type="FunFam" id="2.30.30.30:FF:000003">
    <property type="entry name" value="Elongation factor P"/>
    <property type="match status" value="1"/>
</dbReference>
<dbReference type="NCBIfam" id="NF001810">
    <property type="entry name" value="PRK00529.1"/>
    <property type="match status" value="1"/>
</dbReference>
<dbReference type="Proteomes" id="UP000093514">
    <property type="component" value="Unassembled WGS sequence"/>
</dbReference>
<dbReference type="InterPro" id="IPR011768">
    <property type="entry name" value="Transl_elongation_fac_P"/>
</dbReference>
<dbReference type="InterPro" id="IPR012340">
    <property type="entry name" value="NA-bd_OB-fold"/>
</dbReference>
<evidence type="ECO:0000256" key="5">
    <source>
        <dbReference type="ARBA" id="ARBA00022768"/>
    </source>
</evidence>
<dbReference type="GO" id="GO:0003746">
    <property type="term" value="F:translation elongation factor activity"/>
    <property type="evidence" value="ECO:0007669"/>
    <property type="project" value="UniProtKB-UniRule"/>
</dbReference>
<comment type="similarity">
    <text evidence="3 8 10">Belongs to the elongation factor P family.</text>
</comment>
<evidence type="ECO:0000256" key="8">
    <source>
        <dbReference type="HAMAP-Rule" id="MF_00141"/>
    </source>
</evidence>
<comment type="function">
    <text evidence="7 8">Involved in peptide bond synthesis. Stimulates efficient translation and peptide-bond synthesis on native or reconstituted 70S ribosomes in vitro. Probably functions indirectly by altering the affinity of the ribosome for aminoacyl-tRNA, thus increasing their reactivity as acceptors for peptidyl transferase.</text>
</comment>
<comment type="pathway">
    <text evidence="2 8">Protein biosynthesis; polypeptide chain elongation.</text>
</comment>
<dbReference type="RefSeq" id="WP_068716330.1">
    <property type="nucleotide sequence ID" value="NZ_LWDV01000008.1"/>
</dbReference>
<evidence type="ECO:0000256" key="7">
    <source>
        <dbReference type="ARBA" id="ARBA00025469"/>
    </source>
</evidence>
<dbReference type="SMART" id="SM01185">
    <property type="entry name" value="EFP"/>
    <property type="match status" value="1"/>
</dbReference>
<dbReference type="InterPro" id="IPR008991">
    <property type="entry name" value="Translation_prot_SH3-like_sf"/>
</dbReference>
<dbReference type="UniPathway" id="UPA00345"/>
<evidence type="ECO:0000259" key="12">
    <source>
        <dbReference type="SMART" id="SM01185"/>
    </source>
</evidence>
<dbReference type="EMBL" id="LWDV01000008">
    <property type="protein sequence ID" value="OCL26937.1"/>
    <property type="molecule type" value="Genomic_DNA"/>
</dbReference>
<evidence type="ECO:0000256" key="6">
    <source>
        <dbReference type="ARBA" id="ARBA00022917"/>
    </source>
</evidence>
<dbReference type="GO" id="GO:0043043">
    <property type="term" value="P:peptide biosynthetic process"/>
    <property type="evidence" value="ECO:0007669"/>
    <property type="project" value="InterPro"/>
</dbReference>
<dbReference type="CDD" id="cd05794">
    <property type="entry name" value="S1_EF-P_repeat_2"/>
    <property type="match status" value="1"/>
</dbReference>
<dbReference type="InterPro" id="IPR013185">
    <property type="entry name" value="Transl_elong_KOW-like"/>
</dbReference>
<comment type="subcellular location">
    <subcellularLocation>
        <location evidence="1 8">Cytoplasm</location>
    </subcellularLocation>
</comment>
<dbReference type="GO" id="GO:0005829">
    <property type="term" value="C:cytosol"/>
    <property type="evidence" value="ECO:0007669"/>
    <property type="project" value="UniProtKB-ARBA"/>
</dbReference>
<evidence type="ECO:0000313" key="13">
    <source>
        <dbReference type="EMBL" id="OCL26937.1"/>
    </source>
</evidence>
<evidence type="ECO:0000256" key="2">
    <source>
        <dbReference type="ARBA" id="ARBA00004815"/>
    </source>
</evidence>
<dbReference type="Pfam" id="PF08207">
    <property type="entry name" value="EFP_N"/>
    <property type="match status" value="1"/>
</dbReference>
<evidence type="ECO:0000259" key="11">
    <source>
        <dbReference type="SMART" id="SM00841"/>
    </source>
</evidence>
<evidence type="ECO:0000256" key="1">
    <source>
        <dbReference type="ARBA" id="ARBA00004496"/>
    </source>
</evidence>
<evidence type="ECO:0000256" key="4">
    <source>
        <dbReference type="ARBA" id="ARBA00022490"/>
    </source>
</evidence>
<reference evidence="13 14" key="2">
    <citation type="submission" date="2016-08" db="EMBL/GenBank/DDBJ databases">
        <title>Orenia metallireducens sp. nov. strain Z6, a Novel Metal-reducing Firmicute from the Deep Subsurface.</title>
        <authorList>
            <person name="Maxim B.I."/>
            <person name="Kenneth K."/>
            <person name="Flynn T.M."/>
            <person name="Oloughlin E.J."/>
            <person name="Locke R.A."/>
            <person name="Weber J.R."/>
            <person name="Egan S.M."/>
            <person name="Mackie R.I."/>
            <person name="Cann I.K."/>
        </authorList>
    </citation>
    <scope>NUCLEOTIDE SEQUENCE [LARGE SCALE GENOMIC DNA]</scope>
    <source>
        <strain evidence="13 14">Z6</strain>
    </source>
</reference>
<proteinExistence type="inferred from homology"/>
<dbReference type="PIRSF" id="PIRSF005901">
    <property type="entry name" value="EF-P"/>
    <property type="match status" value="1"/>
</dbReference>
<keyword evidence="6 8" id="KW-0648">Protein biosynthesis</keyword>
<sequence>MISTSEFKPGMTIEMDGKLYSIMGYDHVKPGKGGAFLQTKLREIESGRIINKRFRAGEKVNQAYVDTREYQYLYRSGDDFIFMDKESYVQLTLTKDQIGDSYKYIKENSDIQVQMYQNNPVGIAVPDTVELEVIQSPPAVKGNTVSGGTKDVTVETGVEVTVPLFVNKGDILKIDTSTGEYMERVNK</sequence>
<evidence type="ECO:0000256" key="3">
    <source>
        <dbReference type="ARBA" id="ARBA00009479"/>
    </source>
</evidence>
<reference evidence="14" key="1">
    <citation type="submission" date="2016-07" db="EMBL/GenBank/DDBJ databases">
        <authorList>
            <person name="Florea S."/>
            <person name="Webb J.S."/>
            <person name="Jaromczyk J."/>
            <person name="Schardl C.L."/>
        </authorList>
    </citation>
    <scope>NUCLEOTIDE SEQUENCE [LARGE SCALE GENOMIC DNA]</scope>
    <source>
        <strain evidence="14">Z6</strain>
    </source>
</reference>
<accession>A0A1C0A9G9</accession>
<name>A0A1C0A9G9_9FIRM</name>
<dbReference type="CDD" id="cd04470">
    <property type="entry name" value="S1_EF-P_repeat_1"/>
    <property type="match status" value="1"/>
</dbReference>
<dbReference type="FunFam" id="2.40.50.140:FF:000009">
    <property type="entry name" value="Elongation factor P"/>
    <property type="match status" value="1"/>
</dbReference>
<dbReference type="OrthoDB" id="9801844at2"/>
<evidence type="ECO:0000313" key="14">
    <source>
        <dbReference type="Proteomes" id="UP000093514"/>
    </source>
</evidence>
<protein>
    <recommendedName>
        <fullName evidence="8 9">Elongation factor P</fullName>
        <shortName evidence="8">EF-P</shortName>
    </recommendedName>
</protein>
<dbReference type="PROSITE" id="PS01275">
    <property type="entry name" value="EFP"/>
    <property type="match status" value="1"/>
</dbReference>
<keyword evidence="5 8" id="KW-0251">Elongation factor</keyword>
<keyword evidence="4 8" id="KW-0963">Cytoplasm</keyword>
<organism evidence="13 14">
    <name type="scientific">Orenia metallireducens</name>
    <dbReference type="NCBI Taxonomy" id="1413210"/>
    <lineage>
        <taxon>Bacteria</taxon>
        <taxon>Bacillati</taxon>
        <taxon>Bacillota</taxon>
        <taxon>Clostridia</taxon>
        <taxon>Halanaerobiales</taxon>
        <taxon>Halobacteroidaceae</taxon>
        <taxon>Orenia</taxon>
    </lineage>
</organism>
<dbReference type="SMART" id="SM00841">
    <property type="entry name" value="Elong-fact-P_C"/>
    <property type="match status" value="1"/>
</dbReference>
<dbReference type="HAMAP" id="MF_00141">
    <property type="entry name" value="EF_P"/>
    <property type="match status" value="1"/>
</dbReference>
<dbReference type="PANTHER" id="PTHR30053">
    <property type="entry name" value="ELONGATION FACTOR P"/>
    <property type="match status" value="1"/>
</dbReference>
<dbReference type="PANTHER" id="PTHR30053:SF12">
    <property type="entry name" value="ELONGATION FACTOR P (EF-P) FAMILY PROTEIN"/>
    <property type="match status" value="1"/>
</dbReference>
<dbReference type="Pfam" id="PF09285">
    <property type="entry name" value="Elong-fact-P_C"/>
    <property type="match status" value="1"/>
</dbReference>
<keyword evidence="14" id="KW-1185">Reference proteome</keyword>
<dbReference type="InterPro" id="IPR013852">
    <property type="entry name" value="Transl_elong_P/YeiP_CS"/>
</dbReference>
<evidence type="ECO:0000256" key="10">
    <source>
        <dbReference type="RuleBase" id="RU004389"/>
    </source>
</evidence>
<dbReference type="Gene3D" id="2.40.50.140">
    <property type="entry name" value="Nucleic acid-binding proteins"/>
    <property type="match status" value="2"/>
</dbReference>
<dbReference type="AlphaFoldDB" id="A0A1C0A9G9"/>
<dbReference type="InterPro" id="IPR015365">
    <property type="entry name" value="Elong-fact-P_C"/>
</dbReference>
<gene>
    <name evidence="8" type="primary">efp</name>
    <name evidence="13" type="ORF">U472_05470</name>
</gene>
<dbReference type="SUPFAM" id="SSF50104">
    <property type="entry name" value="Translation proteins SH3-like domain"/>
    <property type="match status" value="1"/>
</dbReference>
<feature type="domain" description="Elongation factor P C-terminal" evidence="11">
    <location>
        <begin position="129"/>
        <end position="184"/>
    </location>
</feature>
<dbReference type="InterPro" id="IPR020599">
    <property type="entry name" value="Transl_elong_fac_P/YeiP"/>
</dbReference>